<dbReference type="InterPro" id="IPR017583">
    <property type="entry name" value="Tagatose/fructose_Pkinase"/>
</dbReference>
<keyword evidence="6 7" id="KW-0067">ATP-binding</keyword>
<accession>A0A4S3AZB8</accession>
<reference evidence="9 10" key="1">
    <citation type="submission" date="2019-01" db="EMBL/GenBank/DDBJ databases">
        <title>Vagococcus silagei sp. nov. isolated from brewer's grain.</title>
        <authorList>
            <person name="Guu J.-R."/>
        </authorList>
    </citation>
    <scope>NUCLEOTIDE SEQUENCE [LARGE SCALE GENOMIC DNA]</scope>
    <source>
        <strain evidence="9 10">2B-2</strain>
    </source>
</reference>
<evidence type="ECO:0000256" key="6">
    <source>
        <dbReference type="ARBA" id="ARBA00022840"/>
    </source>
</evidence>
<dbReference type="PIRSF" id="PIRSF000535">
    <property type="entry name" value="1PFK/6PFK/LacC"/>
    <property type="match status" value="1"/>
</dbReference>
<keyword evidence="10" id="KW-1185">Reference proteome</keyword>
<dbReference type="InterPro" id="IPR022463">
    <property type="entry name" value="1-PFruKinase"/>
</dbReference>
<comment type="similarity">
    <text evidence="7">Belongs to the carbohydrate kinase PfkB family. LacC subfamily.</text>
</comment>
<dbReference type="SUPFAM" id="SSF53613">
    <property type="entry name" value="Ribokinase-like"/>
    <property type="match status" value="1"/>
</dbReference>
<dbReference type="AlphaFoldDB" id="A0A4S3AZB8"/>
<dbReference type="FunFam" id="3.40.1190.20:FF:000001">
    <property type="entry name" value="Phosphofructokinase"/>
    <property type="match status" value="1"/>
</dbReference>
<dbReference type="InterPro" id="IPR011611">
    <property type="entry name" value="PfkB_dom"/>
</dbReference>
<keyword evidence="4 7" id="KW-0547">Nucleotide-binding</keyword>
<dbReference type="Proteomes" id="UP000310506">
    <property type="component" value="Unassembled WGS sequence"/>
</dbReference>
<dbReference type="PANTHER" id="PTHR46566:SF1">
    <property type="entry name" value="1-PHOSPHOFRUCTOKINASE"/>
    <property type="match status" value="1"/>
</dbReference>
<organism evidence="9 10">
    <name type="scientific">Vagococcus silagei</name>
    <dbReference type="NCBI Taxonomy" id="2508885"/>
    <lineage>
        <taxon>Bacteria</taxon>
        <taxon>Bacillati</taxon>
        <taxon>Bacillota</taxon>
        <taxon>Bacilli</taxon>
        <taxon>Lactobacillales</taxon>
        <taxon>Enterococcaceae</taxon>
        <taxon>Vagococcus</taxon>
    </lineage>
</organism>
<dbReference type="CDD" id="cd01164">
    <property type="entry name" value="FruK_PfkB_like"/>
    <property type="match status" value="1"/>
</dbReference>
<name>A0A4S3AZB8_9ENTE</name>
<dbReference type="GO" id="GO:0044281">
    <property type="term" value="P:small molecule metabolic process"/>
    <property type="evidence" value="ECO:0007669"/>
    <property type="project" value="UniProtKB-ARBA"/>
</dbReference>
<dbReference type="GO" id="GO:0005524">
    <property type="term" value="F:ATP binding"/>
    <property type="evidence" value="ECO:0007669"/>
    <property type="project" value="UniProtKB-KW"/>
</dbReference>
<keyword evidence="2 7" id="KW-0808">Transferase</keyword>
<proteinExistence type="inferred from homology"/>
<dbReference type="GO" id="GO:0016052">
    <property type="term" value="P:carbohydrate catabolic process"/>
    <property type="evidence" value="ECO:0007669"/>
    <property type="project" value="UniProtKB-ARBA"/>
</dbReference>
<evidence type="ECO:0000256" key="1">
    <source>
        <dbReference type="ARBA" id="ARBA00005380"/>
    </source>
</evidence>
<evidence type="ECO:0000256" key="4">
    <source>
        <dbReference type="ARBA" id="ARBA00022741"/>
    </source>
</evidence>
<evidence type="ECO:0000259" key="8">
    <source>
        <dbReference type="Pfam" id="PF00294"/>
    </source>
</evidence>
<feature type="domain" description="Carbohydrate kinase PfkB" evidence="8">
    <location>
        <begin position="11"/>
        <end position="293"/>
    </location>
</feature>
<dbReference type="GO" id="GO:0009024">
    <property type="term" value="F:tagatose-6-phosphate kinase activity"/>
    <property type="evidence" value="ECO:0007669"/>
    <property type="project" value="UniProtKB-EC"/>
</dbReference>
<evidence type="ECO:0000256" key="3">
    <source>
        <dbReference type="ARBA" id="ARBA00022736"/>
    </source>
</evidence>
<sequence length="309" mass="34148">MIYTLTMNPAIDLFCQTTHLIPKIVNRTNNDDVQANGKGVNVSFILKKLGIENKAMGFSAGFTGNYIEESLQEQKIETDFVTLKSGVTRINVFVKDEEAATEYKIVNSGPEVSPEAQKELLEKIKMISKGDFLVVSGSLPQGCEPSILIEIAKICQNNQVKLVVDTSYHEVLDLLPYQPFLLKPNDEELELWFDTEIASTTELVKYGEKLIDMGAQNILLSLGEEGALYLNQTTKLLGNAPVGEVVNTACAGDTMLGTFLAYLMKEATFEVALQEAIAAGSSTAFREGLTDFSDTDELKKQIEIKNWRE</sequence>
<dbReference type="RefSeq" id="WP_136137884.1">
    <property type="nucleotide sequence ID" value="NZ_SDGV01000036.1"/>
</dbReference>
<comment type="similarity">
    <text evidence="1">Belongs to the carbohydrate kinase pfkB family.</text>
</comment>
<keyword evidence="3 7" id="KW-0423">Lactose metabolism</keyword>
<dbReference type="GO" id="GO:0005829">
    <property type="term" value="C:cytosol"/>
    <property type="evidence" value="ECO:0007669"/>
    <property type="project" value="TreeGrafter"/>
</dbReference>
<dbReference type="NCBIfam" id="TIGR03168">
    <property type="entry name" value="1-PFK"/>
    <property type="match status" value="1"/>
</dbReference>
<comment type="pathway">
    <text evidence="7">Carbohydrate metabolism; D-tagatose 6-phosphate degradation; D-glyceraldehyde 3-phosphate and glycerone phosphate from D-tagatose 6-phosphate: step 1/2.</text>
</comment>
<dbReference type="OrthoDB" id="9801219at2"/>
<dbReference type="NCBIfam" id="TIGR03828">
    <property type="entry name" value="pfkB"/>
    <property type="match status" value="1"/>
</dbReference>
<dbReference type="GO" id="GO:0008662">
    <property type="term" value="F:1-phosphofructokinase activity"/>
    <property type="evidence" value="ECO:0007669"/>
    <property type="project" value="InterPro"/>
</dbReference>
<comment type="catalytic activity">
    <reaction evidence="7">
        <text>D-tagatofuranose 6-phosphate + ATP = D-tagatofuranose 1,6-bisphosphate + ADP + H(+)</text>
        <dbReference type="Rhea" id="RHEA:12420"/>
        <dbReference type="ChEBI" id="CHEBI:15378"/>
        <dbReference type="ChEBI" id="CHEBI:30616"/>
        <dbReference type="ChEBI" id="CHEBI:58694"/>
        <dbReference type="ChEBI" id="CHEBI:58695"/>
        <dbReference type="ChEBI" id="CHEBI:456216"/>
        <dbReference type="EC" id="2.7.1.144"/>
    </reaction>
</comment>
<dbReference type="GO" id="GO:2001059">
    <property type="term" value="P:D-tagatose 6-phosphate catabolic process"/>
    <property type="evidence" value="ECO:0007669"/>
    <property type="project" value="UniProtKB-UniPathway"/>
</dbReference>
<evidence type="ECO:0000256" key="2">
    <source>
        <dbReference type="ARBA" id="ARBA00022679"/>
    </source>
</evidence>
<dbReference type="EC" id="2.7.1.144" evidence="7"/>
<dbReference type="GO" id="GO:0005988">
    <property type="term" value="P:lactose metabolic process"/>
    <property type="evidence" value="ECO:0007669"/>
    <property type="project" value="UniProtKB-KW"/>
</dbReference>
<dbReference type="EMBL" id="SDGV01000036">
    <property type="protein sequence ID" value="THB60144.1"/>
    <property type="molecule type" value="Genomic_DNA"/>
</dbReference>
<dbReference type="Gene3D" id="3.40.1190.20">
    <property type="match status" value="1"/>
</dbReference>
<dbReference type="UniPathway" id="UPA00704">
    <property type="reaction ID" value="UER00715"/>
</dbReference>
<protein>
    <recommendedName>
        <fullName evidence="7">Tagatose-6-phosphate kinase</fullName>
        <ecNumber evidence="7">2.7.1.144</ecNumber>
    </recommendedName>
</protein>
<dbReference type="InterPro" id="IPR029056">
    <property type="entry name" value="Ribokinase-like"/>
</dbReference>
<gene>
    <name evidence="9" type="primary">pfkB</name>
    <name evidence="9" type="ORF">ESZ54_11940</name>
</gene>
<evidence type="ECO:0000313" key="9">
    <source>
        <dbReference type="EMBL" id="THB60144.1"/>
    </source>
</evidence>
<comment type="caution">
    <text evidence="9">The sequence shown here is derived from an EMBL/GenBank/DDBJ whole genome shotgun (WGS) entry which is preliminary data.</text>
</comment>
<evidence type="ECO:0000313" key="10">
    <source>
        <dbReference type="Proteomes" id="UP000310506"/>
    </source>
</evidence>
<keyword evidence="5 9" id="KW-0418">Kinase</keyword>
<dbReference type="PANTHER" id="PTHR46566">
    <property type="entry name" value="1-PHOSPHOFRUCTOKINASE-RELATED"/>
    <property type="match status" value="1"/>
</dbReference>
<evidence type="ECO:0000256" key="7">
    <source>
        <dbReference type="PIRNR" id="PIRNR000535"/>
    </source>
</evidence>
<dbReference type="Pfam" id="PF00294">
    <property type="entry name" value="PfkB"/>
    <property type="match status" value="1"/>
</dbReference>
<evidence type="ECO:0000256" key="5">
    <source>
        <dbReference type="ARBA" id="ARBA00022777"/>
    </source>
</evidence>